<accession>A0A418Y4Q2</accession>
<dbReference type="AlphaFoldDB" id="A0A418Y4Q2"/>
<dbReference type="Proteomes" id="UP000284006">
    <property type="component" value="Unassembled WGS sequence"/>
</dbReference>
<dbReference type="GO" id="GO:0051213">
    <property type="term" value="F:dioxygenase activity"/>
    <property type="evidence" value="ECO:0007669"/>
    <property type="project" value="UniProtKB-KW"/>
</dbReference>
<evidence type="ECO:0000256" key="2">
    <source>
        <dbReference type="ARBA" id="ARBA00023002"/>
    </source>
</evidence>
<organism evidence="3 4">
    <name type="scientific">Massilia cavernae</name>
    <dbReference type="NCBI Taxonomy" id="2320864"/>
    <lineage>
        <taxon>Bacteria</taxon>
        <taxon>Pseudomonadati</taxon>
        <taxon>Pseudomonadota</taxon>
        <taxon>Betaproteobacteria</taxon>
        <taxon>Burkholderiales</taxon>
        <taxon>Oxalobacteraceae</taxon>
        <taxon>Telluria group</taxon>
        <taxon>Massilia</taxon>
    </lineage>
</organism>
<dbReference type="InterPro" id="IPR032710">
    <property type="entry name" value="NTF2-like_dom_sf"/>
</dbReference>
<comment type="similarity">
    <text evidence="1">Belongs to the bacterial ring-hydroxylating dioxygenase beta subunit family.</text>
</comment>
<name>A0A418Y4Q2_9BURK</name>
<keyword evidence="3" id="KW-0223">Dioxygenase</keyword>
<sequence>PEWAALYTDDATYEVTSPASADPVHADPAVTLFLIADRIDRIRARATRLMKRTAHAEYPHSKTRHLVSNVRIIGGAGAETLVRANFVVFRTKEDTTTFYMGEFRYTLVSDAGGIRIRHKRAILDLNSLYNQGRLSIIL</sequence>
<gene>
    <name evidence="3" type="ORF">D3872_07625</name>
</gene>
<reference evidence="3 4" key="1">
    <citation type="submission" date="2018-09" db="EMBL/GenBank/DDBJ databases">
        <authorList>
            <person name="Zhu H."/>
        </authorList>
    </citation>
    <scope>NUCLEOTIDE SEQUENCE [LARGE SCALE GENOMIC DNA]</scope>
    <source>
        <strain evidence="3 4">K1S02-61</strain>
    </source>
</reference>
<dbReference type="PANTHER" id="PTHR41534">
    <property type="entry name" value="BLR3401 PROTEIN"/>
    <property type="match status" value="1"/>
</dbReference>
<feature type="non-terminal residue" evidence="3">
    <location>
        <position position="1"/>
    </location>
</feature>
<dbReference type="Pfam" id="PF00866">
    <property type="entry name" value="Ring_hydroxyl_B"/>
    <property type="match status" value="1"/>
</dbReference>
<dbReference type="OrthoDB" id="7062869at2"/>
<proteinExistence type="inferred from homology"/>
<comment type="caution">
    <text evidence="3">The sequence shown here is derived from an EMBL/GenBank/DDBJ whole genome shotgun (WGS) entry which is preliminary data.</text>
</comment>
<evidence type="ECO:0000256" key="1">
    <source>
        <dbReference type="ARBA" id="ARBA00009570"/>
    </source>
</evidence>
<dbReference type="EMBL" id="QYUP01000075">
    <property type="protein sequence ID" value="RJG20973.1"/>
    <property type="molecule type" value="Genomic_DNA"/>
</dbReference>
<dbReference type="InterPro" id="IPR000391">
    <property type="entry name" value="Rng_hydr_dOase-bsu"/>
</dbReference>
<dbReference type="PANTHER" id="PTHR41534:SF2">
    <property type="entry name" value="3-PHENYLPROPIONATE_CINNAMIC ACID DIOXYGENASE SUBUNIT BETA"/>
    <property type="match status" value="1"/>
</dbReference>
<evidence type="ECO:0000313" key="3">
    <source>
        <dbReference type="EMBL" id="RJG20973.1"/>
    </source>
</evidence>
<dbReference type="GO" id="GO:0019380">
    <property type="term" value="P:3-phenylpropionate catabolic process"/>
    <property type="evidence" value="ECO:0007669"/>
    <property type="project" value="TreeGrafter"/>
</dbReference>
<dbReference type="Gene3D" id="3.10.450.50">
    <property type="match status" value="1"/>
</dbReference>
<protein>
    <submittedName>
        <fullName evidence="3">Aromatic-ring-hydroxylating dioxygenase subunit beta</fullName>
    </submittedName>
</protein>
<evidence type="ECO:0000313" key="4">
    <source>
        <dbReference type="Proteomes" id="UP000284006"/>
    </source>
</evidence>
<dbReference type="RefSeq" id="WP_119810217.1">
    <property type="nucleotide sequence ID" value="NZ_QYUP01000075.1"/>
</dbReference>
<dbReference type="SUPFAM" id="SSF54427">
    <property type="entry name" value="NTF2-like"/>
    <property type="match status" value="1"/>
</dbReference>
<keyword evidence="4" id="KW-1185">Reference proteome</keyword>
<keyword evidence="2" id="KW-0560">Oxidoreductase</keyword>